<dbReference type="PANTHER" id="PTHR43777">
    <property type="entry name" value="MOLYBDENUM COFACTOR CYTIDYLYLTRANSFERASE"/>
    <property type="match status" value="1"/>
</dbReference>
<organism evidence="3 4">
    <name type="scientific">Aliiroseovarius pelagivivens</name>
    <dbReference type="NCBI Taxonomy" id="1639690"/>
    <lineage>
        <taxon>Bacteria</taxon>
        <taxon>Pseudomonadati</taxon>
        <taxon>Pseudomonadota</taxon>
        <taxon>Alphaproteobacteria</taxon>
        <taxon>Rhodobacterales</taxon>
        <taxon>Paracoccaceae</taxon>
        <taxon>Aliiroseovarius</taxon>
    </lineage>
</organism>
<dbReference type="EMBL" id="OMOI01000001">
    <property type="protein sequence ID" value="SPF76327.1"/>
    <property type="molecule type" value="Genomic_DNA"/>
</dbReference>
<accession>A0A2R8AKB8</accession>
<dbReference type="Pfam" id="PF12804">
    <property type="entry name" value="NTP_transf_3"/>
    <property type="match status" value="1"/>
</dbReference>
<sequence length="200" mass="21661">MSAANIAVVLLAAGLSRRMGRDKLLMQLPSGQCLLEDRIRMIAVAGVVPYVAVPTNTRKAELVAQYSAIPVPVPNSALGMGDSLSIAVRALPAAIEGIMVLLSDLPDVTTDDLRSLMTRFDGTTILRATSQDGTPGHPVIFPVRYRSKLEALSGDQGAKELLISEAVELFPLPSQNAVLDLDTPEDWHSWEDHRIKLLRK</sequence>
<dbReference type="SUPFAM" id="SSF53448">
    <property type="entry name" value="Nucleotide-diphospho-sugar transferases"/>
    <property type="match status" value="1"/>
</dbReference>
<proteinExistence type="predicted"/>
<protein>
    <submittedName>
        <fullName evidence="3">Purine catabolism protein PucB</fullName>
    </submittedName>
</protein>
<evidence type="ECO:0000313" key="3">
    <source>
        <dbReference type="EMBL" id="SPF76327.1"/>
    </source>
</evidence>
<keyword evidence="4" id="KW-1185">Reference proteome</keyword>
<evidence type="ECO:0000313" key="4">
    <source>
        <dbReference type="Proteomes" id="UP000244911"/>
    </source>
</evidence>
<keyword evidence="1" id="KW-0460">Magnesium</keyword>
<dbReference type="GO" id="GO:0016779">
    <property type="term" value="F:nucleotidyltransferase activity"/>
    <property type="evidence" value="ECO:0007669"/>
    <property type="project" value="UniProtKB-ARBA"/>
</dbReference>
<dbReference type="PANTHER" id="PTHR43777:SF1">
    <property type="entry name" value="MOLYBDENUM COFACTOR CYTIDYLYLTRANSFERASE"/>
    <property type="match status" value="1"/>
</dbReference>
<dbReference type="Gene3D" id="3.90.550.10">
    <property type="entry name" value="Spore Coat Polysaccharide Biosynthesis Protein SpsA, Chain A"/>
    <property type="match status" value="1"/>
</dbReference>
<dbReference type="Proteomes" id="UP000244911">
    <property type="component" value="Unassembled WGS sequence"/>
</dbReference>
<feature type="domain" description="MobA-like NTP transferase" evidence="2">
    <location>
        <begin position="8"/>
        <end position="163"/>
    </location>
</feature>
<dbReference type="AlphaFoldDB" id="A0A2R8AKB8"/>
<name>A0A2R8AKB8_9RHOB</name>
<dbReference type="InterPro" id="IPR025877">
    <property type="entry name" value="MobA-like_NTP_Trfase"/>
</dbReference>
<dbReference type="RefSeq" id="WP_108856342.1">
    <property type="nucleotide sequence ID" value="NZ_OMOI01000001.1"/>
</dbReference>
<gene>
    <name evidence="3" type="primary">pucB</name>
    <name evidence="3" type="ORF">ALP8811_01331</name>
</gene>
<reference evidence="3 4" key="1">
    <citation type="submission" date="2018-03" db="EMBL/GenBank/DDBJ databases">
        <authorList>
            <person name="Keele B.F."/>
        </authorList>
    </citation>
    <scope>NUCLEOTIDE SEQUENCE [LARGE SCALE GENOMIC DNA]</scope>
    <source>
        <strain evidence="3 4">CECT 8811</strain>
    </source>
</reference>
<dbReference type="CDD" id="cd04182">
    <property type="entry name" value="GT_2_like_f"/>
    <property type="match status" value="1"/>
</dbReference>
<evidence type="ECO:0000256" key="1">
    <source>
        <dbReference type="ARBA" id="ARBA00022842"/>
    </source>
</evidence>
<evidence type="ECO:0000259" key="2">
    <source>
        <dbReference type="Pfam" id="PF12804"/>
    </source>
</evidence>
<dbReference type="OrthoDB" id="9779263at2"/>
<dbReference type="InterPro" id="IPR029044">
    <property type="entry name" value="Nucleotide-diphossugar_trans"/>
</dbReference>